<dbReference type="AlphaFoldDB" id="A0A2N7VCL5"/>
<feature type="chain" id="PRO_5014847411" description="ATP-binding protein" evidence="1">
    <location>
        <begin position="21"/>
        <end position="121"/>
    </location>
</feature>
<comment type="caution">
    <text evidence="2">The sequence shown here is derived from an EMBL/GenBank/DDBJ whole genome shotgun (WGS) entry which is preliminary data.</text>
</comment>
<keyword evidence="1" id="KW-0732">Signal</keyword>
<dbReference type="EMBL" id="PNYA01000038">
    <property type="protein sequence ID" value="PMS14910.1"/>
    <property type="molecule type" value="Genomic_DNA"/>
</dbReference>
<dbReference type="PIRSF" id="PIRSF029720">
    <property type="entry name" value="UCP029720"/>
    <property type="match status" value="1"/>
</dbReference>
<evidence type="ECO:0000313" key="3">
    <source>
        <dbReference type="Proteomes" id="UP000235616"/>
    </source>
</evidence>
<organism evidence="2 3">
    <name type="scientific">Trinickia dabaoshanensis</name>
    <dbReference type="NCBI Taxonomy" id="564714"/>
    <lineage>
        <taxon>Bacteria</taxon>
        <taxon>Pseudomonadati</taxon>
        <taxon>Pseudomonadota</taxon>
        <taxon>Betaproteobacteria</taxon>
        <taxon>Burkholderiales</taxon>
        <taxon>Burkholderiaceae</taxon>
        <taxon>Trinickia</taxon>
    </lineage>
</organism>
<reference evidence="2 3" key="1">
    <citation type="submission" date="2018-01" db="EMBL/GenBank/DDBJ databases">
        <title>Whole genome analyses suggest that Burkholderia sensu lato contains two further novel genera in the rhizoxinica-symbiotica group Mycetohabitans gen. nov., and Trinickia gen. nov.: implications for the evolution of diazotrophy and nodulation in the Burkholderiaceae.</title>
        <authorList>
            <person name="Estrada-de los Santos P."/>
            <person name="Palmer M."/>
            <person name="Chavez-Ramirez B."/>
            <person name="Beukes C."/>
            <person name="Steenkamp E.T."/>
            <person name="Hirsch A.M."/>
            <person name="Manyaka P."/>
            <person name="Maluk M."/>
            <person name="Lafos M."/>
            <person name="Crook M."/>
            <person name="Gross E."/>
            <person name="Simon M.F."/>
            <person name="Bueno dos Reis Junior F."/>
            <person name="Poole P.S."/>
            <person name="Venter S.N."/>
            <person name="James E.K."/>
        </authorList>
    </citation>
    <scope>NUCLEOTIDE SEQUENCE [LARGE SCALE GENOMIC DNA]</scope>
    <source>
        <strain evidence="2 3">GIMN1.004</strain>
    </source>
</reference>
<dbReference type="Pfam" id="PF03640">
    <property type="entry name" value="Lipoprotein_15"/>
    <property type="match status" value="2"/>
</dbReference>
<evidence type="ECO:0008006" key="4">
    <source>
        <dbReference type="Google" id="ProtNLM"/>
    </source>
</evidence>
<feature type="signal peptide" evidence="1">
    <location>
        <begin position="1"/>
        <end position="20"/>
    </location>
</feature>
<name>A0A2N7VCL5_9BURK</name>
<dbReference type="RefSeq" id="WP_102648999.1">
    <property type="nucleotide sequence ID" value="NZ_PNYA01000038.1"/>
</dbReference>
<protein>
    <recommendedName>
        <fullName evidence="4">ATP-binding protein</fullName>
    </recommendedName>
</protein>
<dbReference type="PANTHER" id="PTHR39335:SF1">
    <property type="entry name" value="BLL4220 PROTEIN"/>
    <property type="match status" value="1"/>
</dbReference>
<dbReference type="InterPro" id="IPR014558">
    <property type="entry name" value="UCP029720"/>
</dbReference>
<dbReference type="Proteomes" id="UP000235616">
    <property type="component" value="Unassembled WGS sequence"/>
</dbReference>
<dbReference type="PANTHER" id="PTHR39335">
    <property type="entry name" value="BLL4220 PROTEIN"/>
    <property type="match status" value="1"/>
</dbReference>
<keyword evidence="3" id="KW-1185">Reference proteome</keyword>
<accession>A0A2N7VCL5</accession>
<proteinExistence type="predicted"/>
<sequence>MIKKTLLCLFACAVSTASFAEPPKVQGGMIVDDEGMTLYTFDKDTTAGSSACTGGCAGIWPAALADSYDKPTGDWGLIGAEQGKHQWTYKGHPLYRFSGDKAAGQKNGDGFKGIWHVAHPG</sequence>
<dbReference type="OrthoDB" id="9800666at2"/>
<gene>
    <name evidence="2" type="ORF">C0Z18_29610</name>
</gene>
<dbReference type="InterPro" id="IPR005297">
    <property type="entry name" value="Lipoprotein_repeat"/>
</dbReference>
<evidence type="ECO:0000256" key="1">
    <source>
        <dbReference type="SAM" id="SignalP"/>
    </source>
</evidence>
<dbReference type="GO" id="GO:0043448">
    <property type="term" value="P:alkane catabolic process"/>
    <property type="evidence" value="ECO:0007669"/>
    <property type="project" value="TreeGrafter"/>
</dbReference>
<evidence type="ECO:0000313" key="2">
    <source>
        <dbReference type="EMBL" id="PMS14910.1"/>
    </source>
</evidence>